<keyword evidence="2" id="KW-0812">Transmembrane</keyword>
<evidence type="ECO:0000313" key="4">
    <source>
        <dbReference type="Proteomes" id="UP001550210"/>
    </source>
</evidence>
<keyword evidence="2" id="KW-0472">Membrane</keyword>
<accession>A0ABV2UXA6</accession>
<evidence type="ECO:0000313" key="3">
    <source>
        <dbReference type="EMBL" id="MET9845074.1"/>
    </source>
</evidence>
<gene>
    <name evidence="3" type="ORF">ABZZ21_10915</name>
</gene>
<feature type="region of interest" description="Disordered" evidence="1">
    <location>
        <begin position="64"/>
        <end position="112"/>
    </location>
</feature>
<reference evidence="3 4" key="1">
    <citation type="submission" date="2024-06" db="EMBL/GenBank/DDBJ databases">
        <title>The Natural Products Discovery Center: Release of the First 8490 Sequenced Strains for Exploring Actinobacteria Biosynthetic Diversity.</title>
        <authorList>
            <person name="Kalkreuter E."/>
            <person name="Kautsar S.A."/>
            <person name="Yang D."/>
            <person name="Bader C.D."/>
            <person name="Teijaro C.N."/>
            <person name="Fluegel L."/>
            <person name="Davis C.M."/>
            <person name="Simpson J.R."/>
            <person name="Lauterbach L."/>
            <person name="Steele A.D."/>
            <person name="Gui C."/>
            <person name="Meng S."/>
            <person name="Li G."/>
            <person name="Viehrig K."/>
            <person name="Ye F."/>
            <person name="Su P."/>
            <person name="Kiefer A.F."/>
            <person name="Nichols A."/>
            <person name="Cepeda A.J."/>
            <person name="Yan W."/>
            <person name="Fan B."/>
            <person name="Jiang Y."/>
            <person name="Adhikari A."/>
            <person name="Zheng C.-J."/>
            <person name="Schuster L."/>
            <person name="Cowan T.M."/>
            <person name="Smanski M.J."/>
            <person name="Chevrette M.G."/>
            <person name="De Carvalho L.P.S."/>
            <person name="Shen B."/>
        </authorList>
    </citation>
    <scope>NUCLEOTIDE SEQUENCE [LARGE SCALE GENOMIC DNA]</scope>
    <source>
        <strain evidence="3 4">NPDC006434</strain>
    </source>
</reference>
<keyword evidence="2" id="KW-1133">Transmembrane helix</keyword>
<dbReference type="RefSeq" id="WP_355395657.1">
    <property type="nucleotide sequence ID" value="NZ_JBEGHN010000008.1"/>
</dbReference>
<protein>
    <recommendedName>
        <fullName evidence="5">Serine/threonine protein kinase</fullName>
    </recommendedName>
</protein>
<comment type="caution">
    <text evidence="3">The sequence shown here is derived from an EMBL/GenBank/DDBJ whole genome shotgun (WGS) entry which is preliminary data.</text>
</comment>
<dbReference type="Proteomes" id="UP001550210">
    <property type="component" value="Unassembled WGS sequence"/>
</dbReference>
<evidence type="ECO:0000256" key="2">
    <source>
        <dbReference type="SAM" id="Phobius"/>
    </source>
</evidence>
<sequence length="254" mass="26459">MPTSIKILLLVFGGVLLLAALLGSGFSIREISFPPMNPLLRTVTVLLGAGLMVTSVVLLATEGGTKDPVVKPPSGPTTTAPGPSPSTTPPPEPNPVPDPDAPPPDEPGSEEAEALMGHIPKSIRSDCAPGTASYTEALTAYVECQPDGVPTSASYFQFADAPSMDGWFQAAVEDHTFTSDSCDSYSDLNGEGSYSVGGTPTGKVVCFAGEDGRVHLMWTHEPLAVIVSAVADPADYDQLIRWWSMAGPNNSTEA</sequence>
<keyword evidence="4" id="KW-1185">Reference proteome</keyword>
<name>A0ABV2UXA6_9ACTN</name>
<evidence type="ECO:0000256" key="1">
    <source>
        <dbReference type="SAM" id="MobiDB-lite"/>
    </source>
</evidence>
<organism evidence="3 4">
    <name type="scientific">Streptomyces ossamyceticus</name>
    <dbReference type="NCBI Taxonomy" id="249581"/>
    <lineage>
        <taxon>Bacteria</taxon>
        <taxon>Bacillati</taxon>
        <taxon>Actinomycetota</taxon>
        <taxon>Actinomycetes</taxon>
        <taxon>Kitasatosporales</taxon>
        <taxon>Streptomycetaceae</taxon>
        <taxon>Streptomyces</taxon>
    </lineage>
</organism>
<evidence type="ECO:0008006" key="5">
    <source>
        <dbReference type="Google" id="ProtNLM"/>
    </source>
</evidence>
<proteinExistence type="predicted"/>
<feature type="compositionally biased region" description="Pro residues" evidence="1">
    <location>
        <begin position="82"/>
        <end position="106"/>
    </location>
</feature>
<feature type="transmembrane region" description="Helical" evidence="2">
    <location>
        <begin position="43"/>
        <end position="61"/>
    </location>
</feature>
<dbReference type="EMBL" id="JBEXPZ010000012">
    <property type="protein sequence ID" value="MET9845074.1"/>
    <property type="molecule type" value="Genomic_DNA"/>
</dbReference>